<dbReference type="SUPFAM" id="SSF52374">
    <property type="entry name" value="Nucleotidylyl transferase"/>
    <property type="match status" value="1"/>
</dbReference>
<dbReference type="InterPro" id="IPR050203">
    <property type="entry name" value="Trp-tRNA_synthetase"/>
</dbReference>
<dbReference type="EMBL" id="PFSK01000014">
    <property type="protein sequence ID" value="PJC22940.1"/>
    <property type="molecule type" value="Genomic_DNA"/>
</dbReference>
<accession>A0A2M8EJP3</accession>
<dbReference type="InterPro" id="IPR014729">
    <property type="entry name" value="Rossmann-like_a/b/a_fold"/>
</dbReference>
<evidence type="ECO:0000256" key="10">
    <source>
        <dbReference type="RuleBase" id="RU363036"/>
    </source>
</evidence>
<keyword evidence="4 10" id="KW-0547">Nucleotide-binding</keyword>
<evidence type="ECO:0000256" key="4">
    <source>
        <dbReference type="ARBA" id="ARBA00022741"/>
    </source>
</evidence>
<keyword evidence="6 10" id="KW-0648">Protein biosynthesis</keyword>
<sequence>MATKRVLTGIRPTGPLHLGHYVGALSQWIPLQDDYECFFLIADVQALTTHINQPAVIEEAVREVMLDWIAVGLDPIRPNVHFVLQSGVPELTELTTYFSMLVPFSEIERNPTIKEERKRLGSEPTVGFMGYPVSQAADILLFTPYPPGKEDELLVPVGEDQVPHLEGTNRIARRFNRRYGKVFLGCTPKVGKVGRLPGTDGQAKMSKSLRNVIQLKDVPETVQRQVMRMFTDPKKARQGDPGHPEGCPVYLYHQAFGNLATLDERAKRCRLGELGCVECKQNLVEVLNAFLDPIRKRRAEAEEMPLGKYLREGTEYAREVGQVTMAAVRKAMHLNYPSIFS</sequence>
<dbReference type="PANTHER" id="PTHR43766">
    <property type="entry name" value="TRYPTOPHAN--TRNA LIGASE, MITOCHONDRIAL"/>
    <property type="match status" value="1"/>
</dbReference>
<dbReference type="GO" id="GO:0004830">
    <property type="term" value="F:tryptophan-tRNA ligase activity"/>
    <property type="evidence" value="ECO:0007669"/>
    <property type="project" value="UniProtKB-UniRule"/>
</dbReference>
<keyword evidence="5 10" id="KW-0067">ATP-binding</keyword>
<evidence type="ECO:0000313" key="11">
    <source>
        <dbReference type="EMBL" id="PJC22940.1"/>
    </source>
</evidence>
<dbReference type="AlphaFoldDB" id="A0A2M8EJP3"/>
<comment type="catalytic activity">
    <reaction evidence="8">
        <text>tRNA(Trp) + L-tryptophan + ATP = L-tryptophyl-tRNA(Trp) + AMP + diphosphate + H(+)</text>
        <dbReference type="Rhea" id="RHEA:24080"/>
        <dbReference type="Rhea" id="RHEA-COMP:9671"/>
        <dbReference type="Rhea" id="RHEA-COMP:9705"/>
        <dbReference type="ChEBI" id="CHEBI:15378"/>
        <dbReference type="ChEBI" id="CHEBI:30616"/>
        <dbReference type="ChEBI" id="CHEBI:33019"/>
        <dbReference type="ChEBI" id="CHEBI:57912"/>
        <dbReference type="ChEBI" id="CHEBI:78442"/>
        <dbReference type="ChEBI" id="CHEBI:78535"/>
        <dbReference type="ChEBI" id="CHEBI:456215"/>
        <dbReference type="EC" id="6.1.1.2"/>
    </reaction>
</comment>
<gene>
    <name evidence="11" type="primary">trpS</name>
    <name evidence="11" type="ORF">CO059_00985</name>
</gene>
<protein>
    <recommendedName>
        <fullName evidence="2 9">Tryptophan--tRNA ligase</fullName>
        <ecNumber evidence="2 9">6.1.1.2</ecNumber>
    </recommendedName>
</protein>
<dbReference type="GO" id="GO:0005829">
    <property type="term" value="C:cytosol"/>
    <property type="evidence" value="ECO:0007669"/>
    <property type="project" value="TreeGrafter"/>
</dbReference>
<dbReference type="Gene3D" id="1.10.240.10">
    <property type="entry name" value="Tyrosyl-Transfer RNA Synthetase"/>
    <property type="match status" value="1"/>
</dbReference>
<dbReference type="PRINTS" id="PR01039">
    <property type="entry name" value="TRNASYNTHTRP"/>
</dbReference>
<dbReference type="InterPro" id="IPR002306">
    <property type="entry name" value="Trp-tRNA-ligase"/>
</dbReference>
<evidence type="ECO:0000256" key="3">
    <source>
        <dbReference type="ARBA" id="ARBA00022598"/>
    </source>
</evidence>
<comment type="similarity">
    <text evidence="1 10">Belongs to the class-I aminoacyl-tRNA synthetase family.</text>
</comment>
<evidence type="ECO:0000256" key="7">
    <source>
        <dbReference type="ARBA" id="ARBA00023146"/>
    </source>
</evidence>
<dbReference type="EC" id="6.1.1.2" evidence="2 9"/>
<dbReference type="InterPro" id="IPR002305">
    <property type="entry name" value="aa-tRNA-synth_Ic"/>
</dbReference>
<evidence type="ECO:0000256" key="8">
    <source>
        <dbReference type="ARBA" id="ARBA00049929"/>
    </source>
</evidence>
<keyword evidence="7 10" id="KW-0030">Aminoacyl-tRNA synthetase</keyword>
<dbReference type="Gene3D" id="3.40.50.620">
    <property type="entry name" value="HUPs"/>
    <property type="match status" value="1"/>
</dbReference>
<name>A0A2M8EJP3_UNCKA</name>
<evidence type="ECO:0000256" key="1">
    <source>
        <dbReference type="ARBA" id="ARBA00005594"/>
    </source>
</evidence>
<dbReference type="CDD" id="cd00806">
    <property type="entry name" value="TrpRS_core"/>
    <property type="match status" value="1"/>
</dbReference>
<evidence type="ECO:0000256" key="5">
    <source>
        <dbReference type="ARBA" id="ARBA00022840"/>
    </source>
</evidence>
<dbReference type="PANTHER" id="PTHR43766:SF1">
    <property type="entry name" value="TRYPTOPHAN--TRNA LIGASE, MITOCHONDRIAL"/>
    <property type="match status" value="1"/>
</dbReference>
<organism evidence="11 12">
    <name type="scientific">candidate division WWE3 bacterium CG_4_9_14_0_2_um_filter_48_10</name>
    <dbReference type="NCBI Taxonomy" id="1975078"/>
    <lineage>
        <taxon>Bacteria</taxon>
        <taxon>Katanobacteria</taxon>
    </lineage>
</organism>
<evidence type="ECO:0000256" key="6">
    <source>
        <dbReference type="ARBA" id="ARBA00022917"/>
    </source>
</evidence>
<comment type="caution">
    <text evidence="11">The sequence shown here is derived from an EMBL/GenBank/DDBJ whole genome shotgun (WGS) entry which is preliminary data.</text>
</comment>
<dbReference type="InterPro" id="IPR001412">
    <property type="entry name" value="aa-tRNA-synth_I_CS"/>
</dbReference>
<keyword evidence="3 10" id="KW-0436">Ligase</keyword>
<dbReference type="Pfam" id="PF00579">
    <property type="entry name" value="tRNA-synt_1b"/>
    <property type="match status" value="1"/>
</dbReference>
<evidence type="ECO:0000256" key="9">
    <source>
        <dbReference type="NCBIfam" id="TIGR00233"/>
    </source>
</evidence>
<proteinExistence type="inferred from homology"/>
<dbReference type="GO" id="GO:0005524">
    <property type="term" value="F:ATP binding"/>
    <property type="evidence" value="ECO:0007669"/>
    <property type="project" value="UniProtKB-KW"/>
</dbReference>
<reference evidence="12" key="1">
    <citation type="submission" date="2017-09" db="EMBL/GenBank/DDBJ databases">
        <title>Depth-based differentiation of microbial function through sediment-hosted aquifers and enrichment of novel symbionts in the deep terrestrial subsurface.</title>
        <authorList>
            <person name="Probst A.J."/>
            <person name="Ladd B."/>
            <person name="Jarett J.K."/>
            <person name="Geller-Mcgrath D.E."/>
            <person name="Sieber C.M.K."/>
            <person name="Emerson J.B."/>
            <person name="Anantharaman K."/>
            <person name="Thomas B.C."/>
            <person name="Malmstrom R."/>
            <person name="Stieglmeier M."/>
            <person name="Klingl A."/>
            <person name="Woyke T."/>
            <person name="Ryan C.M."/>
            <person name="Banfield J.F."/>
        </authorList>
    </citation>
    <scope>NUCLEOTIDE SEQUENCE [LARGE SCALE GENOMIC DNA]</scope>
</reference>
<evidence type="ECO:0000256" key="2">
    <source>
        <dbReference type="ARBA" id="ARBA00013161"/>
    </source>
</evidence>
<dbReference type="GO" id="GO:0006436">
    <property type="term" value="P:tryptophanyl-tRNA aminoacylation"/>
    <property type="evidence" value="ECO:0007669"/>
    <property type="project" value="UniProtKB-UniRule"/>
</dbReference>
<dbReference type="FunFam" id="1.10.240.10:FF:000005">
    <property type="entry name" value="Tryptophan--tRNA ligase"/>
    <property type="match status" value="1"/>
</dbReference>
<dbReference type="PROSITE" id="PS00178">
    <property type="entry name" value="AA_TRNA_LIGASE_I"/>
    <property type="match status" value="1"/>
</dbReference>
<dbReference type="Proteomes" id="UP000228781">
    <property type="component" value="Unassembled WGS sequence"/>
</dbReference>
<dbReference type="NCBIfam" id="TIGR00233">
    <property type="entry name" value="trpS"/>
    <property type="match status" value="1"/>
</dbReference>
<evidence type="ECO:0000313" key="12">
    <source>
        <dbReference type="Proteomes" id="UP000228781"/>
    </source>
</evidence>